<feature type="transmembrane region" description="Helical" evidence="2">
    <location>
        <begin position="113"/>
        <end position="137"/>
    </location>
</feature>
<organism evidence="4 5">
    <name type="scientific">Tilletia caries</name>
    <name type="common">wheat bunt fungus</name>
    <dbReference type="NCBI Taxonomy" id="13290"/>
    <lineage>
        <taxon>Eukaryota</taxon>
        <taxon>Fungi</taxon>
        <taxon>Dikarya</taxon>
        <taxon>Basidiomycota</taxon>
        <taxon>Ustilaginomycotina</taxon>
        <taxon>Exobasidiomycetes</taxon>
        <taxon>Tilletiales</taxon>
        <taxon>Tilletiaceae</taxon>
        <taxon>Tilletia</taxon>
    </lineage>
</organism>
<feature type="compositionally biased region" description="Pro residues" evidence="1">
    <location>
        <begin position="555"/>
        <end position="564"/>
    </location>
</feature>
<keyword evidence="2" id="KW-0812">Transmembrane</keyword>
<name>A0A177V9G2_9BASI</name>
<feature type="region of interest" description="Disordered" evidence="1">
    <location>
        <begin position="736"/>
        <end position="759"/>
    </location>
</feature>
<protein>
    <submittedName>
        <fullName evidence="4">Uncharacterized protein</fullName>
    </submittedName>
</protein>
<proteinExistence type="predicted"/>
<feature type="region of interest" description="Disordered" evidence="1">
    <location>
        <begin position="548"/>
        <end position="575"/>
    </location>
</feature>
<feature type="region of interest" description="Disordered" evidence="1">
    <location>
        <begin position="1"/>
        <end position="101"/>
    </location>
</feature>
<feature type="transmembrane region" description="Helical" evidence="2">
    <location>
        <begin position="207"/>
        <end position="227"/>
    </location>
</feature>
<feature type="region of interest" description="Disordered" evidence="1">
    <location>
        <begin position="252"/>
        <end position="280"/>
    </location>
</feature>
<evidence type="ECO:0000256" key="2">
    <source>
        <dbReference type="SAM" id="Phobius"/>
    </source>
</evidence>
<feature type="transmembrane region" description="Helical" evidence="2">
    <location>
        <begin position="152"/>
        <end position="172"/>
    </location>
</feature>
<comment type="caution">
    <text evidence="4">The sequence shown here is derived from an EMBL/GenBank/DDBJ whole genome shotgun (WGS) entry which is preliminary data.</text>
</comment>
<keyword evidence="2" id="KW-1133">Transmembrane helix</keyword>
<dbReference type="Proteomes" id="UP000077671">
    <property type="component" value="Unassembled WGS sequence"/>
</dbReference>
<keyword evidence="6" id="KW-1185">Reference proteome</keyword>
<feature type="transmembrane region" description="Helical" evidence="2">
    <location>
        <begin position="179"/>
        <end position="201"/>
    </location>
</feature>
<evidence type="ECO:0000313" key="6">
    <source>
        <dbReference type="Proteomes" id="UP000836402"/>
    </source>
</evidence>
<dbReference type="PANTHER" id="PTHR48125">
    <property type="entry name" value="LP07818P1"/>
    <property type="match status" value="1"/>
</dbReference>
<dbReference type="Proteomes" id="UP000836402">
    <property type="component" value="Unassembled WGS sequence"/>
</dbReference>
<dbReference type="EMBL" id="LWDD02001076">
    <property type="protein sequence ID" value="KAE8252862.1"/>
    <property type="molecule type" value="Genomic_DNA"/>
</dbReference>
<dbReference type="Pfam" id="PF10329">
    <property type="entry name" value="DUF2417"/>
    <property type="match status" value="1"/>
</dbReference>
<dbReference type="EMBL" id="CAJHJG010005144">
    <property type="protein sequence ID" value="CAD6947829.1"/>
    <property type="molecule type" value="Genomic_DNA"/>
</dbReference>
<accession>A0A177V9G2</accession>
<dbReference type="PANTHER" id="PTHR48125:SF12">
    <property type="entry name" value="AT HOOK TRANSCRIPTION FACTOR FAMILY-RELATED"/>
    <property type="match status" value="1"/>
</dbReference>
<dbReference type="AlphaFoldDB" id="A0A177V9G2"/>
<gene>
    <name evidence="4" type="ORF">A4X03_0g6055</name>
    <name evidence="3" type="ORF">JKIAZH3_G3061</name>
</gene>
<reference evidence="4" key="2">
    <citation type="journal article" date="2019" name="IMA Fungus">
        <title>Genome sequencing and comparison of five Tilletia species to identify candidate genes for the detection of regulated species infecting wheat.</title>
        <authorList>
            <person name="Nguyen H.D.T."/>
            <person name="Sultana T."/>
            <person name="Kesanakurti P."/>
            <person name="Hambleton S."/>
        </authorList>
    </citation>
    <scope>NUCLEOTIDE SEQUENCE</scope>
    <source>
        <strain evidence="4">DAOMC 238032</strain>
    </source>
</reference>
<evidence type="ECO:0000256" key="1">
    <source>
        <dbReference type="SAM" id="MobiDB-lite"/>
    </source>
</evidence>
<dbReference type="InterPro" id="IPR019431">
    <property type="entry name" value="DUF2417"/>
</dbReference>
<feature type="transmembrane region" description="Helical" evidence="2">
    <location>
        <begin position="309"/>
        <end position="328"/>
    </location>
</feature>
<keyword evidence="2" id="KW-0472">Membrane</keyword>
<reference evidence="4" key="1">
    <citation type="submission" date="2016-04" db="EMBL/GenBank/DDBJ databases">
        <authorList>
            <person name="Nguyen H.D."/>
            <person name="Kesanakurti P."/>
            <person name="Cullis J."/>
            <person name="Levesque C.A."/>
            <person name="Hambleton S."/>
        </authorList>
    </citation>
    <scope>NUCLEOTIDE SEQUENCE</scope>
    <source>
        <strain evidence="4">DAOMC 238032</strain>
    </source>
</reference>
<sequence>MSRRPQSRISAFFGSLGRSSEPPAAPPSPSAAAAAAEGGAADDGSSSSNSAGYGATAQTASTSTAPAPALAPAPSSAFAPPRSRTFFKRKRPDPREAWHLNKRPPYQRKRVRALFGAGVLLLILSLVTAGLLLLNLFEPIPALIPSSNSPGTASLCFAFSAALIIAPSLMVFELSSKATYAVHSTSTGILGLALLLIVAVAPLRREETLLCAPTIALALIACAWALLSSAVVGKLQVAYAIGAPPGIFVPTGEQPHPPAPAAAVDTSSQPQRTRANDDDVDIEASDERTPLLTVYTTSVQRAQRGWHRVVKLTLAIIGTLTISVLIGLQSFNLLLTGTDAGLHPVGDRVLIDPAAQEGQQLQYAAALINNDTTDAPARPLPNWFRAVPAFKMHVACESSPPHTGHQGQSSHPSRPTALFFAERGVAGQIGADWIRDMVHRAAEGDDYGNGPGGENSTDDGHLSLEKVCFFDRVGYGHSDFVGGVEGVASVRLHTFALHSGLGTLGVLNGSYPLDPDQPGTNESSLFHIHPTESDGVDTFSWSWPWGRRKSTTKPPASPSPPSPPHGGHSNHSANGTSPPFMLIAQGYGALHARHFAAIFPNLVHSLLYIDAETPTSFYTPAISSASGLRAGYGAWGHAWGLHTLGFVLYDVLPALVEPLGVVRLGGMIFLGRGARDRVLAPRWRGGARKGDAGGGGWRLVGAGGANARLLSTSLAERLDANRGAGDVVVPDHAAAAAAAADGDDDNDTPAVERTGGSKNYRDLTAPSVIEAHKTELARRPTAILSSFWKVHADIPGWAEIQRTELVKVAREGDGLVGWWRLGSPARMGGGGDRGEAGGICAESLGRIYCEEAVRKLLAQGDLDERHRREKEKEGGKALNVDTERERVRVFDERDDLDPLKPWPREQRGVRLVQA</sequence>
<evidence type="ECO:0000313" key="4">
    <source>
        <dbReference type="EMBL" id="KAE8252862.1"/>
    </source>
</evidence>
<evidence type="ECO:0000313" key="5">
    <source>
        <dbReference type="Proteomes" id="UP000077671"/>
    </source>
</evidence>
<feature type="compositionally biased region" description="Low complexity" evidence="1">
    <location>
        <begin position="30"/>
        <end position="81"/>
    </location>
</feature>
<reference evidence="3" key="3">
    <citation type="submission" date="2020-10" db="EMBL/GenBank/DDBJ databases">
        <authorList>
            <person name="Sedaghatjoo S."/>
        </authorList>
    </citation>
    <scope>NUCLEOTIDE SEQUENCE</scope>
    <source>
        <strain evidence="3">AZH3</strain>
    </source>
</reference>
<evidence type="ECO:0000313" key="3">
    <source>
        <dbReference type="EMBL" id="CAD6947829.1"/>
    </source>
</evidence>